<dbReference type="GO" id="GO:0005829">
    <property type="term" value="C:cytosol"/>
    <property type="evidence" value="ECO:0007669"/>
    <property type="project" value="TreeGrafter"/>
</dbReference>
<feature type="domain" description="Cysteine-rich" evidence="1">
    <location>
        <begin position="132"/>
        <end position="226"/>
    </location>
</feature>
<dbReference type="InterPro" id="IPR004017">
    <property type="entry name" value="Cys_rich_dom"/>
</dbReference>
<sequence>MNYSNWKIGLFIPCYVDQFYPQVGIATLELLEKLGCTVTFPLNQTCCGQPMANSGFEHLSRSCDNLFFDLFEDCDYVVSPSGSCVLHIKDHLKADGKADESKVLRKKVYELVEFLTDVLKIESIEAEFPHRVGLHQGCHGQRGLHLSQMSELNAAPFSKPVSLLKQVKGLELIDLDRTDECCGFGGTFCVSEEAVSVKMGKDRVADHIRHNAEYITGSDMSCLMHLGGILKRNNSNVQVKHIAEILNAGMPERRDAEFKNKKPEPLH</sequence>
<accession>A0AAU8FMQ5</accession>
<feature type="domain" description="Cysteine-rich" evidence="1">
    <location>
        <begin position="9"/>
        <end position="89"/>
    </location>
</feature>
<reference evidence="2" key="1">
    <citation type="submission" date="2024-06" db="EMBL/GenBank/DDBJ databases">
        <title>Sequencing and assembly of the genome of Dyadobacter sp. strain 676, a symbiont of Cyamopsis tetragonoloba.</title>
        <authorList>
            <person name="Guro P."/>
            <person name="Sazanova A."/>
            <person name="Kuznetsova I."/>
            <person name="Belimov A."/>
            <person name="Safronova V."/>
        </authorList>
    </citation>
    <scope>NUCLEOTIDE SEQUENCE</scope>
    <source>
        <strain evidence="2">676</strain>
    </source>
</reference>
<dbReference type="PANTHER" id="PTHR30296:SF0">
    <property type="entry name" value="LACTATE UTILIZATION PROTEIN A"/>
    <property type="match status" value="1"/>
</dbReference>
<evidence type="ECO:0000313" key="2">
    <source>
        <dbReference type="EMBL" id="XCH25629.1"/>
    </source>
</evidence>
<dbReference type="GO" id="GO:0016491">
    <property type="term" value="F:oxidoreductase activity"/>
    <property type="evidence" value="ECO:0007669"/>
    <property type="project" value="UniProtKB-ARBA"/>
</dbReference>
<dbReference type="PANTHER" id="PTHR30296">
    <property type="entry name" value="UNCHARACTERIZED PROTEIN YKGE"/>
    <property type="match status" value="1"/>
</dbReference>
<organism evidence="2">
    <name type="scientific">Dyadobacter sp. 676</name>
    <dbReference type="NCBI Taxonomy" id="3088362"/>
    <lineage>
        <taxon>Bacteria</taxon>
        <taxon>Pseudomonadati</taxon>
        <taxon>Bacteroidota</taxon>
        <taxon>Cytophagia</taxon>
        <taxon>Cytophagales</taxon>
        <taxon>Spirosomataceae</taxon>
        <taxon>Dyadobacter</taxon>
    </lineage>
</organism>
<evidence type="ECO:0000259" key="1">
    <source>
        <dbReference type="Pfam" id="PF02754"/>
    </source>
</evidence>
<dbReference type="Pfam" id="PF02754">
    <property type="entry name" value="CCG"/>
    <property type="match status" value="2"/>
</dbReference>
<dbReference type="EMBL" id="CP159289">
    <property type="protein sequence ID" value="XCH25629.1"/>
    <property type="molecule type" value="Genomic_DNA"/>
</dbReference>
<protein>
    <submittedName>
        <fullName evidence="2">(Fe-S)-binding protein</fullName>
    </submittedName>
</protein>
<name>A0AAU8FMQ5_9BACT</name>
<dbReference type="RefSeq" id="WP_353720928.1">
    <property type="nucleotide sequence ID" value="NZ_CP159289.1"/>
</dbReference>
<dbReference type="AlphaFoldDB" id="A0AAU8FMQ5"/>
<gene>
    <name evidence="2" type="ORF">ABV298_04155</name>
</gene>
<proteinExistence type="predicted"/>